<dbReference type="GO" id="GO:0003746">
    <property type="term" value="F:translation elongation factor activity"/>
    <property type="evidence" value="ECO:0007669"/>
    <property type="project" value="UniProtKB-KW"/>
</dbReference>
<keyword evidence="12" id="KW-0648">Protein biosynthesis</keyword>
<dbReference type="GO" id="GO:0070063">
    <property type="term" value="F:RNA polymerase binding"/>
    <property type="evidence" value="ECO:0007669"/>
    <property type="project" value="InterPro"/>
</dbReference>
<dbReference type="InterPro" id="IPR036805">
    <property type="entry name" value="Tscrpt_elong_fac_GreA/B_N_sf"/>
</dbReference>
<comment type="similarity">
    <text evidence="1 8 9">Belongs to the GreA/GreB family.</text>
</comment>
<dbReference type="SUPFAM" id="SSF46557">
    <property type="entry name" value="GreA transcript cleavage protein, N-terminal domain"/>
    <property type="match status" value="1"/>
</dbReference>
<evidence type="ECO:0000259" key="10">
    <source>
        <dbReference type="Pfam" id="PF01272"/>
    </source>
</evidence>
<evidence type="ECO:0000256" key="6">
    <source>
        <dbReference type="ARBA" id="ARBA00024916"/>
    </source>
</evidence>
<dbReference type="InterPro" id="IPR018151">
    <property type="entry name" value="TF_GreA/GreB_CS"/>
</dbReference>
<name>A0A1F5TFL7_9BACT</name>
<dbReference type="InterPro" id="IPR023459">
    <property type="entry name" value="Tscrpt_elong_fac_GreA/B_fam"/>
</dbReference>
<evidence type="ECO:0000256" key="8">
    <source>
        <dbReference type="HAMAP-Rule" id="MF_00105"/>
    </source>
</evidence>
<dbReference type="NCBIfam" id="NF001263">
    <property type="entry name" value="PRK00226.1-4"/>
    <property type="match status" value="1"/>
</dbReference>
<evidence type="ECO:0000256" key="5">
    <source>
        <dbReference type="ARBA" id="ARBA00023163"/>
    </source>
</evidence>
<dbReference type="Gene3D" id="1.10.287.180">
    <property type="entry name" value="Transcription elongation factor, GreA/GreB, N-terminal domain"/>
    <property type="match status" value="1"/>
</dbReference>
<dbReference type="Pfam" id="PF01272">
    <property type="entry name" value="GreA_GreB"/>
    <property type="match status" value="1"/>
</dbReference>
<evidence type="ECO:0000259" key="11">
    <source>
        <dbReference type="Pfam" id="PF03449"/>
    </source>
</evidence>
<dbReference type="GO" id="GO:0006354">
    <property type="term" value="P:DNA-templated transcription elongation"/>
    <property type="evidence" value="ECO:0007669"/>
    <property type="project" value="TreeGrafter"/>
</dbReference>
<reference evidence="12 13" key="1">
    <citation type="journal article" date="2016" name="Nat. Commun.">
        <title>Thousands of microbial genomes shed light on interconnected biogeochemical processes in an aquifer system.</title>
        <authorList>
            <person name="Anantharaman K."/>
            <person name="Brown C.T."/>
            <person name="Hug L.A."/>
            <person name="Sharon I."/>
            <person name="Castelle C.J."/>
            <person name="Probst A.J."/>
            <person name="Thomas B.C."/>
            <person name="Singh A."/>
            <person name="Wilkins M.J."/>
            <person name="Karaoz U."/>
            <person name="Brodie E.L."/>
            <person name="Williams K.H."/>
            <person name="Hubbard S.S."/>
            <person name="Banfield J.F."/>
        </authorList>
    </citation>
    <scope>NUCLEOTIDE SEQUENCE [LARGE SCALE GENOMIC DNA]</scope>
</reference>
<evidence type="ECO:0000256" key="7">
    <source>
        <dbReference type="ARBA" id="ARBA00030776"/>
    </source>
</evidence>
<sequence>MSPQIILTAEGKVKLEQELVELKEVRRPDIIAKIEQAKEMGDLSENAEYHEAKDQQGLMEARIAEIEEILKKAIIAGANEQTGSISMGSKFVVKDSMGKEKELMIVGYNEADPANGKISNQSPMGQAFHGGKAGESVEVETPRGKAIYKIVKIL</sequence>
<evidence type="ECO:0000313" key="13">
    <source>
        <dbReference type="Proteomes" id="UP000178656"/>
    </source>
</evidence>
<dbReference type="AlphaFoldDB" id="A0A1F5TFL7"/>
<keyword evidence="5 8" id="KW-0804">Transcription</keyword>
<dbReference type="PIRSF" id="PIRSF006092">
    <property type="entry name" value="GreA_GreB"/>
    <property type="match status" value="1"/>
</dbReference>
<dbReference type="PANTHER" id="PTHR30437:SF4">
    <property type="entry name" value="TRANSCRIPTION ELONGATION FACTOR GREA"/>
    <property type="match status" value="1"/>
</dbReference>
<dbReference type="GO" id="GO:0003677">
    <property type="term" value="F:DNA binding"/>
    <property type="evidence" value="ECO:0007669"/>
    <property type="project" value="UniProtKB-UniRule"/>
</dbReference>
<dbReference type="Proteomes" id="UP000178656">
    <property type="component" value="Unassembled WGS sequence"/>
</dbReference>
<feature type="domain" description="Transcription elongation factor GreA/GreB C-terminal" evidence="10">
    <location>
        <begin position="81"/>
        <end position="153"/>
    </location>
</feature>
<dbReference type="FunFam" id="1.10.287.180:FF:000001">
    <property type="entry name" value="Transcription elongation factor GreA"/>
    <property type="match status" value="1"/>
</dbReference>
<keyword evidence="4 8" id="KW-0238">DNA-binding</keyword>
<dbReference type="InterPro" id="IPR001437">
    <property type="entry name" value="Tscrpt_elong_fac_GreA/B_C"/>
</dbReference>
<dbReference type="NCBIfam" id="TIGR01462">
    <property type="entry name" value="greA"/>
    <property type="match status" value="1"/>
</dbReference>
<keyword evidence="12" id="KW-0251">Elongation factor</keyword>
<comment type="caution">
    <text evidence="12">The sequence shown here is derived from an EMBL/GenBank/DDBJ whole genome shotgun (WGS) entry which is preliminary data.</text>
</comment>
<dbReference type="InterPro" id="IPR022691">
    <property type="entry name" value="Tscrpt_elong_fac_GreA/B_N"/>
</dbReference>
<dbReference type="HAMAP" id="MF_00105">
    <property type="entry name" value="GreA_GreB"/>
    <property type="match status" value="1"/>
</dbReference>
<dbReference type="EMBL" id="MFGM01000016">
    <property type="protein sequence ID" value="OGF37718.1"/>
    <property type="molecule type" value="Genomic_DNA"/>
</dbReference>
<evidence type="ECO:0000313" key="12">
    <source>
        <dbReference type="EMBL" id="OGF37718.1"/>
    </source>
</evidence>
<dbReference type="GO" id="GO:0032784">
    <property type="term" value="P:regulation of DNA-templated transcription elongation"/>
    <property type="evidence" value="ECO:0007669"/>
    <property type="project" value="UniProtKB-UniRule"/>
</dbReference>
<dbReference type="PROSITE" id="PS00829">
    <property type="entry name" value="GREAB_1"/>
    <property type="match status" value="1"/>
</dbReference>
<keyword evidence="3 8" id="KW-0805">Transcription regulation</keyword>
<comment type="function">
    <text evidence="6 8 9">Necessary for efficient RNA polymerase transcription elongation past template-encoded arresting sites. The arresting sites in DNA have the property of trapping a certain fraction of elongating RNA polymerases that pass through, resulting in locked ternary complexes. Cleavage of the nascent transcript by cleavage factors such as GreA or GreB allows the resumption of elongation from the new 3'terminus. GreA releases sequences of 2 to 3 nucleotides.</text>
</comment>
<dbReference type="SUPFAM" id="SSF54534">
    <property type="entry name" value="FKBP-like"/>
    <property type="match status" value="1"/>
</dbReference>
<evidence type="ECO:0000256" key="9">
    <source>
        <dbReference type="RuleBase" id="RU000556"/>
    </source>
</evidence>
<gene>
    <name evidence="8" type="primary">greA</name>
    <name evidence="12" type="ORF">A2482_00440</name>
</gene>
<evidence type="ECO:0000256" key="1">
    <source>
        <dbReference type="ARBA" id="ARBA00008213"/>
    </source>
</evidence>
<evidence type="ECO:0000256" key="4">
    <source>
        <dbReference type="ARBA" id="ARBA00023125"/>
    </source>
</evidence>
<dbReference type="InterPro" id="IPR006359">
    <property type="entry name" value="Tscrpt_elong_fac_GreA"/>
</dbReference>
<dbReference type="InterPro" id="IPR028624">
    <property type="entry name" value="Tscrpt_elong_fac_GreA/B"/>
</dbReference>
<proteinExistence type="inferred from homology"/>
<accession>A0A1F5TFL7</accession>
<organism evidence="12 13">
    <name type="scientific">Candidatus Falkowbacteria bacterium RIFOXYC2_FULL_48_21</name>
    <dbReference type="NCBI Taxonomy" id="1798005"/>
    <lineage>
        <taxon>Bacteria</taxon>
        <taxon>Candidatus Falkowiibacteriota</taxon>
    </lineage>
</organism>
<dbReference type="PANTHER" id="PTHR30437">
    <property type="entry name" value="TRANSCRIPTION ELONGATION FACTOR GREA"/>
    <property type="match status" value="1"/>
</dbReference>
<feature type="domain" description="Transcription elongation factor GreA/GreB N-terminal" evidence="11">
    <location>
        <begin position="5"/>
        <end position="75"/>
    </location>
</feature>
<protein>
    <recommendedName>
        <fullName evidence="2 8">Transcription elongation factor GreA</fullName>
    </recommendedName>
    <alternativeName>
        <fullName evidence="7 8">Transcript cleavage factor GreA</fullName>
    </alternativeName>
</protein>
<evidence type="ECO:0000256" key="3">
    <source>
        <dbReference type="ARBA" id="ARBA00023015"/>
    </source>
</evidence>
<dbReference type="Pfam" id="PF03449">
    <property type="entry name" value="GreA_GreB_N"/>
    <property type="match status" value="1"/>
</dbReference>
<dbReference type="Gene3D" id="3.10.50.30">
    <property type="entry name" value="Transcription elongation factor, GreA/GreB, C-terminal domain"/>
    <property type="match status" value="1"/>
</dbReference>
<dbReference type="InterPro" id="IPR036953">
    <property type="entry name" value="GreA/GreB_C_sf"/>
</dbReference>
<evidence type="ECO:0000256" key="2">
    <source>
        <dbReference type="ARBA" id="ARBA00013729"/>
    </source>
</evidence>